<dbReference type="GO" id="GO:0003677">
    <property type="term" value="F:DNA binding"/>
    <property type="evidence" value="ECO:0007669"/>
    <property type="project" value="UniProtKB-UniRule"/>
</dbReference>
<evidence type="ECO:0000259" key="3">
    <source>
        <dbReference type="PROSITE" id="PS51755"/>
    </source>
</evidence>
<dbReference type="STRING" id="882.DVU_2319"/>
<dbReference type="GO" id="GO:0000160">
    <property type="term" value="P:phosphorelay signal transduction system"/>
    <property type="evidence" value="ECO:0007669"/>
    <property type="project" value="InterPro"/>
</dbReference>
<evidence type="ECO:0000256" key="1">
    <source>
        <dbReference type="ARBA" id="ARBA00023125"/>
    </source>
</evidence>
<dbReference type="InterPro" id="IPR036388">
    <property type="entry name" value="WH-like_DNA-bd_sf"/>
</dbReference>
<dbReference type="EMBL" id="AE017285">
    <property type="protein sequence ID" value="AAS96792.1"/>
    <property type="molecule type" value="Genomic_DNA"/>
</dbReference>
<feature type="DNA-binding region" description="OmpR/PhoB-type" evidence="2">
    <location>
        <begin position="120"/>
        <end position="218"/>
    </location>
</feature>
<dbReference type="Pfam" id="PF00486">
    <property type="entry name" value="Trans_reg_C"/>
    <property type="match status" value="1"/>
</dbReference>
<evidence type="ECO:0000256" key="2">
    <source>
        <dbReference type="PROSITE-ProRule" id="PRU01091"/>
    </source>
</evidence>
<dbReference type="PATRIC" id="fig|882.5.peg.2100"/>
<dbReference type="Gene3D" id="1.10.10.10">
    <property type="entry name" value="Winged helix-like DNA-binding domain superfamily/Winged helix DNA-binding domain"/>
    <property type="match status" value="1"/>
</dbReference>
<proteinExistence type="predicted"/>
<feature type="domain" description="OmpR/PhoB-type" evidence="3">
    <location>
        <begin position="120"/>
        <end position="218"/>
    </location>
</feature>
<dbReference type="PROSITE" id="PS51755">
    <property type="entry name" value="OMPR_PHOB"/>
    <property type="match status" value="1"/>
</dbReference>
<gene>
    <name evidence="4" type="ordered locus">DVU_2319</name>
</gene>
<protein>
    <submittedName>
        <fullName evidence="4">Transcriptional regulator domain protein</fullName>
    </submittedName>
</protein>
<dbReference type="SMART" id="SM00862">
    <property type="entry name" value="Trans_reg_C"/>
    <property type="match status" value="1"/>
</dbReference>
<dbReference type="Proteomes" id="UP000002194">
    <property type="component" value="Chromosome"/>
</dbReference>
<reference evidence="4 5" key="1">
    <citation type="journal article" date="2004" name="Nat. Biotechnol.">
        <title>The genome sequence of the anaerobic, sulfate-reducing bacterium Desulfovibrio vulgaris Hildenborough.</title>
        <authorList>
            <person name="Heidelberg J.F."/>
            <person name="Seshadri R."/>
            <person name="Haveman S.A."/>
            <person name="Hemme C.L."/>
            <person name="Paulsen I.T."/>
            <person name="Kolonay J.F."/>
            <person name="Eisen J.A."/>
            <person name="Ward N."/>
            <person name="Methe B."/>
            <person name="Brinkac L.M."/>
            <person name="Daugherty S.C."/>
            <person name="Deboy R.T."/>
            <person name="Dodson R.J."/>
            <person name="Durkin A.S."/>
            <person name="Madupu R."/>
            <person name="Nelson W.C."/>
            <person name="Sullivan S.A."/>
            <person name="Fouts D."/>
            <person name="Haft D.H."/>
            <person name="Selengut J."/>
            <person name="Peterson J.D."/>
            <person name="Davidsen T.M."/>
            <person name="Zafar N."/>
            <person name="Zhou L."/>
            <person name="Radune D."/>
            <person name="Dimitrov G."/>
            <person name="Hance M."/>
            <person name="Tran K."/>
            <person name="Khouri H."/>
            <person name="Gill J."/>
            <person name="Utterback T.R."/>
            <person name="Feldblyum T.V."/>
            <person name="Wall J.D."/>
            <person name="Voordouw G."/>
            <person name="Fraser C.M."/>
        </authorList>
    </citation>
    <scope>NUCLEOTIDE SEQUENCE [LARGE SCALE GENOMIC DNA]</scope>
    <source>
        <strain evidence="5">ATCC 29579 / DSM 644 / NCIMB 8303 / VKM B-1760 / Hildenborough</strain>
    </source>
</reference>
<accession>Q729N1</accession>
<dbReference type="SMR" id="Q729N1"/>
<dbReference type="CDD" id="cd00383">
    <property type="entry name" value="trans_reg_C"/>
    <property type="match status" value="1"/>
</dbReference>
<dbReference type="InterPro" id="IPR001867">
    <property type="entry name" value="OmpR/PhoB-type_DNA-bd"/>
</dbReference>
<dbReference type="KEGG" id="dvu:DVU_2319"/>
<keyword evidence="1 2" id="KW-0238">DNA-binding</keyword>
<evidence type="ECO:0000313" key="4">
    <source>
        <dbReference type="EMBL" id="AAS96792.1"/>
    </source>
</evidence>
<dbReference type="HOGENOM" id="CLU_1265267_0_0_7"/>
<dbReference type="eggNOG" id="COG0745">
    <property type="taxonomic scope" value="Bacteria"/>
</dbReference>
<dbReference type="PaxDb" id="882-DVU_2319"/>
<dbReference type="EnsemblBacteria" id="AAS96792">
    <property type="protein sequence ID" value="AAS96792"/>
    <property type="gene ID" value="DVU_2319"/>
</dbReference>
<dbReference type="RefSeq" id="WP_010939593.1">
    <property type="nucleotide sequence ID" value="NC_002937.3"/>
</dbReference>
<dbReference type="InterPro" id="IPR016032">
    <property type="entry name" value="Sig_transdc_resp-reg_C-effctor"/>
</dbReference>
<dbReference type="GO" id="GO:0006355">
    <property type="term" value="P:regulation of DNA-templated transcription"/>
    <property type="evidence" value="ECO:0007669"/>
    <property type="project" value="InterPro"/>
</dbReference>
<dbReference type="PhylomeDB" id="Q729N1"/>
<dbReference type="AlphaFoldDB" id="Q729N1"/>
<organism evidence="4 5">
    <name type="scientific">Nitratidesulfovibrio vulgaris (strain ATCC 29579 / DSM 644 / CCUG 34227 / NCIMB 8303 / VKM B-1760 / Hildenborough)</name>
    <name type="common">Desulfovibrio vulgaris</name>
    <dbReference type="NCBI Taxonomy" id="882"/>
    <lineage>
        <taxon>Bacteria</taxon>
        <taxon>Pseudomonadati</taxon>
        <taxon>Thermodesulfobacteriota</taxon>
        <taxon>Desulfovibrionia</taxon>
        <taxon>Desulfovibrionales</taxon>
        <taxon>Desulfovibrionaceae</taxon>
        <taxon>Nitratidesulfovibrio</taxon>
    </lineage>
</organism>
<keyword evidence="5" id="KW-1185">Reference proteome</keyword>
<dbReference type="OrthoDB" id="3820102at2"/>
<sequence length="218" mass="23838">MSRPRQGPDVGISSGIIMLLTVRAESAPLIDFLRTGLAPEGVRVRSIAPDAPAPIEGGALLTTDPEEPGRVPHLCAVLLLDRDTPTPKGRDAPPVLRMPFSLGALCDVLRAAGCHPLAGPNTLAAGELTLALDTGRVTRDYGILALHPQERYLLERLLRQPGRVLHRADIGPWCFDYEAPPRPGQIDVLVSRLRRRLDRNFERPMLHTMRGVGYVLHP</sequence>
<dbReference type="SUPFAM" id="SSF46894">
    <property type="entry name" value="C-terminal effector domain of the bipartite response regulators"/>
    <property type="match status" value="1"/>
</dbReference>
<name>Q729N1_NITV2</name>
<evidence type="ECO:0000313" key="5">
    <source>
        <dbReference type="Proteomes" id="UP000002194"/>
    </source>
</evidence>